<sequence>MASPPKFTENADAPLSVEELAGDRAASGQTTDPLDAPLGDDEERTHDDPDGTADLEEREDTVVQNSLTMLPPG</sequence>
<proteinExistence type="predicted"/>
<accession>A0A552UGT0</accession>
<evidence type="ECO:0000256" key="1">
    <source>
        <dbReference type="SAM" id="MobiDB-lite"/>
    </source>
</evidence>
<feature type="region of interest" description="Disordered" evidence="1">
    <location>
        <begin position="1"/>
        <end position="73"/>
    </location>
</feature>
<evidence type="ECO:0000313" key="2">
    <source>
        <dbReference type="EMBL" id="TRW17420.1"/>
    </source>
</evidence>
<dbReference type="AlphaFoldDB" id="A0A552UGT0"/>
<dbReference type="Proteomes" id="UP000317894">
    <property type="component" value="Unassembled WGS sequence"/>
</dbReference>
<feature type="compositionally biased region" description="Acidic residues" evidence="1">
    <location>
        <begin position="50"/>
        <end position="59"/>
    </location>
</feature>
<keyword evidence="3" id="KW-1185">Reference proteome</keyword>
<comment type="caution">
    <text evidence="2">The sequence shown here is derived from an EMBL/GenBank/DDBJ whole genome shotgun (WGS) entry which is preliminary data.</text>
</comment>
<protein>
    <submittedName>
        <fullName evidence="2">Uncharacterized protein</fullName>
    </submittedName>
</protein>
<gene>
    <name evidence="2" type="ORF">FMM06_04445</name>
</gene>
<name>A0A552UGT0_9SPHN</name>
<reference evidence="2 3" key="1">
    <citation type="submission" date="2019-07" db="EMBL/GenBank/DDBJ databases">
        <title>Novel species isolated from glacier.</title>
        <authorList>
            <person name="Liu Q."/>
            <person name="Xin Y.-H."/>
        </authorList>
    </citation>
    <scope>NUCLEOTIDE SEQUENCE [LARGE SCALE GENOMIC DNA]</scope>
    <source>
        <strain evidence="2 3">LB1R16</strain>
    </source>
</reference>
<evidence type="ECO:0000313" key="3">
    <source>
        <dbReference type="Proteomes" id="UP000317894"/>
    </source>
</evidence>
<dbReference type="EMBL" id="VJWA01000001">
    <property type="protein sequence ID" value="TRW17420.1"/>
    <property type="molecule type" value="Genomic_DNA"/>
</dbReference>
<dbReference type="RefSeq" id="WP_143554965.1">
    <property type="nucleotide sequence ID" value="NZ_VJWA01000001.1"/>
</dbReference>
<feature type="compositionally biased region" description="Polar residues" evidence="1">
    <location>
        <begin position="62"/>
        <end position="73"/>
    </location>
</feature>
<organism evidence="2 3">
    <name type="scientific">Glacieibacterium frigidum</name>
    <dbReference type="NCBI Taxonomy" id="2593303"/>
    <lineage>
        <taxon>Bacteria</taxon>
        <taxon>Pseudomonadati</taxon>
        <taxon>Pseudomonadota</taxon>
        <taxon>Alphaproteobacteria</taxon>
        <taxon>Sphingomonadales</taxon>
        <taxon>Sphingosinicellaceae</taxon>
        <taxon>Glacieibacterium</taxon>
    </lineage>
</organism>